<dbReference type="GO" id="GO:0043952">
    <property type="term" value="P:protein transport by the Sec complex"/>
    <property type="evidence" value="ECO:0007669"/>
    <property type="project" value="UniProtKB-UniRule"/>
</dbReference>
<evidence type="ECO:0000313" key="10">
    <source>
        <dbReference type="EMBL" id="OGK24873.1"/>
    </source>
</evidence>
<dbReference type="NCBIfam" id="TIGR00964">
    <property type="entry name" value="secE_bact"/>
    <property type="match status" value="1"/>
</dbReference>
<keyword evidence="2 9" id="KW-0813">Transport</keyword>
<dbReference type="AlphaFoldDB" id="A0A1F7H1E6"/>
<keyword evidence="3 9" id="KW-1003">Cell membrane</keyword>
<organism evidence="10 11">
    <name type="scientific">Candidatus Roizmanbacteria bacterium RIFCSPHIGHO2_02_FULL_38_11</name>
    <dbReference type="NCBI Taxonomy" id="1802039"/>
    <lineage>
        <taxon>Bacteria</taxon>
        <taxon>Candidatus Roizmaniibacteriota</taxon>
    </lineage>
</organism>
<keyword evidence="8 9" id="KW-0472">Membrane</keyword>
<dbReference type="EMBL" id="MFZO01000026">
    <property type="protein sequence ID" value="OGK24873.1"/>
    <property type="molecule type" value="Genomic_DNA"/>
</dbReference>
<dbReference type="Gene3D" id="1.20.5.1030">
    <property type="entry name" value="Preprotein translocase secy subunit"/>
    <property type="match status" value="1"/>
</dbReference>
<keyword evidence="5 9" id="KW-0653">Protein transport</keyword>
<dbReference type="Pfam" id="PF00584">
    <property type="entry name" value="SecE"/>
    <property type="match status" value="1"/>
</dbReference>
<evidence type="ECO:0000256" key="4">
    <source>
        <dbReference type="ARBA" id="ARBA00022692"/>
    </source>
</evidence>
<evidence type="ECO:0000256" key="7">
    <source>
        <dbReference type="ARBA" id="ARBA00023010"/>
    </source>
</evidence>
<dbReference type="GO" id="GO:0008320">
    <property type="term" value="F:protein transmembrane transporter activity"/>
    <property type="evidence" value="ECO:0007669"/>
    <property type="project" value="UniProtKB-UniRule"/>
</dbReference>
<gene>
    <name evidence="9" type="primary">secE</name>
    <name evidence="10" type="ORF">A3C25_01360</name>
</gene>
<protein>
    <recommendedName>
        <fullName evidence="9">Protein translocase subunit SecE</fullName>
    </recommendedName>
</protein>
<sequence>MDKKSLPTPAFTRDIFDELKKVSWPTRNQTVRLTIVVIGISLIIGVYIGIIDVLLTKGLEILTKFR</sequence>
<dbReference type="InterPro" id="IPR001901">
    <property type="entry name" value="Translocase_SecE/Sec61-g"/>
</dbReference>
<comment type="function">
    <text evidence="9">Essential subunit of the Sec protein translocation channel SecYEG. Clamps together the 2 halves of SecY. May contact the channel plug during translocation.</text>
</comment>
<dbReference type="PROSITE" id="PS01067">
    <property type="entry name" value="SECE_SEC61G"/>
    <property type="match status" value="1"/>
</dbReference>
<dbReference type="HAMAP" id="MF_00422">
    <property type="entry name" value="SecE"/>
    <property type="match status" value="1"/>
</dbReference>
<proteinExistence type="inferred from homology"/>
<dbReference type="PANTHER" id="PTHR33910">
    <property type="entry name" value="PROTEIN TRANSLOCASE SUBUNIT SECE"/>
    <property type="match status" value="1"/>
</dbReference>
<evidence type="ECO:0000256" key="5">
    <source>
        <dbReference type="ARBA" id="ARBA00022927"/>
    </source>
</evidence>
<evidence type="ECO:0000256" key="6">
    <source>
        <dbReference type="ARBA" id="ARBA00022989"/>
    </source>
</evidence>
<accession>A0A1F7H1E6</accession>
<reference evidence="10 11" key="1">
    <citation type="journal article" date="2016" name="Nat. Commun.">
        <title>Thousands of microbial genomes shed light on interconnected biogeochemical processes in an aquifer system.</title>
        <authorList>
            <person name="Anantharaman K."/>
            <person name="Brown C.T."/>
            <person name="Hug L.A."/>
            <person name="Sharon I."/>
            <person name="Castelle C.J."/>
            <person name="Probst A.J."/>
            <person name="Thomas B.C."/>
            <person name="Singh A."/>
            <person name="Wilkins M.J."/>
            <person name="Karaoz U."/>
            <person name="Brodie E.L."/>
            <person name="Williams K.H."/>
            <person name="Hubbard S.S."/>
            <person name="Banfield J.F."/>
        </authorList>
    </citation>
    <scope>NUCLEOTIDE SEQUENCE [LARGE SCALE GENOMIC DNA]</scope>
</reference>
<evidence type="ECO:0000256" key="1">
    <source>
        <dbReference type="ARBA" id="ARBA00004370"/>
    </source>
</evidence>
<dbReference type="InterPro" id="IPR005807">
    <property type="entry name" value="SecE_bac"/>
</dbReference>
<name>A0A1F7H1E6_9BACT</name>
<evidence type="ECO:0000256" key="9">
    <source>
        <dbReference type="HAMAP-Rule" id="MF_00422"/>
    </source>
</evidence>
<dbReference type="GO" id="GO:0006605">
    <property type="term" value="P:protein targeting"/>
    <property type="evidence" value="ECO:0007669"/>
    <property type="project" value="UniProtKB-UniRule"/>
</dbReference>
<feature type="transmembrane region" description="Helical" evidence="9">
    <location>
        <begin position="33"/>
        <end position="56"/>
    </location>
</feature>
<evidence type="ECO:0000256" key="8">
    <source>
        <dbReference type="ARBA" id="ARBA00023136"/>
    </source>
</evidence>
<keyword evidence="4 9" id="KW-0812">Transmembrane</keyword>
<evidence type="ECO:0000256" key="2">
    <source>
        <dbReference type="ARBA" id="ARBA00022448"/>
    </source>
</evidence>
<evidence type="ECO:0000256" key="3">
    <source>
        <dbReference type="ARBA" id="ARBA00022475"/>
    </source>
</evidence>
<dbReference type="GO" id="GO:0065002">
    <property type="term" value="P:intracellular protein transmembrane transport"/>
    <property type="evidence" value="ECO:0007669"/>
    <property type="project" value="UniProtKB-UniRule"/>
</dbReference>
<comment type="subunit">
    <text evidence="9">Component of the Sec protein translocase complex. Heterotrimer consisting of SecY, SecE and SecG subunits. The heterotrimers can form oligomers, although 1 heterotrimer is thought to be able to translocate proteins. Interacts with the ribosome. Interacts with SecDF, and other proteins may be involved. Interacts with SecA.</text>
</comment>
<comment type="similarity">
    <text evidence="9">Belongs to the SecE/SEC61-gamma family.</text>
</comment>
<dbReference type="GO" id="GO:0005886">
    <property type="term" value="C:plasma membrane"/>
    <property type="evidence" value="ECO:0007669"/>
    <property type="project" value="UniProtKB-SubCell"/>
</dbReference>
<dbReference type="GO" id="GO:0009306">
    <property type="term" value="P:protein secretion"/>
    <property type="evidence" value="ECO:0007669"/>
    <property type="project" value="UniProtKB-UniRule"/>
</dbReference>
<keyword evidence="7 9" id="KW-0811">Translocation</keyword>
<comment type="subcellular location">
    <subcellularLocation>
        <location evidence="9">Cell membrane</location>
        <topology evidence="9">Single-pass membrane protein</topology>
    </subcellularLocation>
    <subcellularLocation>
        <location evidence="1">Membrane</location>
    </subcellularLocation>
</comment>
<dbReference type="Proteomes" id="UP000177913">
    <property type="component" value="Unassembled WGS sequence"/>
</dbReference>
<keyword evidence="6 9" id="KW-1133">Transmembrane helix</keyword>
<comment type="caution">
    <text evidence="10">The sequence shown here is derived from an EMBL/GenBank/DDBJ whole genome shotgun (WGS) entry which is preliminary data.</text>
</comment>
<dbReference type="PANTHER" id="PTHR33910:SF1">
    <property type="entry name" value="PROTEIN TRANSLOCASE SUBUNIT SECE"/>
    <property type="match status" value="1"/>
</dbReference>
<evidence type="ECO:0000313" key="11">
    <source>
        <dbReference type="Proteomes" id="UP000177913"/>
    </source>
</evidence>
<dbReference type="InterPro" id="IPR038379">
    <property type="entry name" value="SecE_sf"/>
</dbReference>